<evidence type="ECO:0000256" key="6">
    <source>
        <dbReference type="ARBA" id="ARBA00022801"/>
    </source>
</evidence>
<keyword evidence="7" id="KW-0539">Nucleus</keyword>
<proteinExistence type="inferred from homology"/>
<comment type="similarity">
    <text evidence="3">Belongs to the HARBI1 family.</text>
</comment>
<comment type="cofactor">
    <cofactor evidence="1">
        <name>a divalent metal cation</name>
        <dbReference type="ChEBI" id="CHEBI:60240"/>
    </cofactor>
</comment>
<sequence>MQYAITLQAICDASLKFIDSYSGYPSSVHDARIFRNSDIYYSIRQNPEKYFPRGEFILTDKAYPTLKWCITPYINRGNLTRQQENFNTLVSQTRQTIERAFALLFGRFRRLKYLDMNRVDLISKTILACCVLHNICLDFGDDLIREYVQEGMEAIVENQQEQIINENENEKRLGNERRDALCRALNRNGDRLM</sequence>
<dbReference type="EMBL" id="CAXIPU020000265">
    <property type="protein sequence ID" value="CAL1671631.1"/>
    <property type="molecule type" value="Genomic_DNA"/>
</dbReference>
<evidence type="ECO:0000256" key="5">
    <source>
        <dbReference type="ARBA" id="ARBA00022723"/>
    </source>
</evidence>
<dbReference type="InterPro" id="IPR045249">
    <property type="entry name" value="HARBI1-like"/>
</dbReference>
<evidence type="ECO:0000256" key="1">
    <source>
        <dbReference type="ARBA" id="ARBA00001968"/>
    </source>
</evidence>
<evidence type="ECO:0000313" key="10">
    <source>
        <dbReference type="Proteomes" id="UP001497644"/>
    </source>
</evidence>
<keyword evidence="10" id="KW-1185">Reference proteome</keyword>
<accession>A0AAV2MWN1</accession>
<dbReference type="GO" id="GO:0004518">
    <property type="term" value="F:nuclease activity"/>
    <property type="evidence" value="ECO:0007669"/>
    <property type="project" value="UniProtKB-KW"/>
</dbReference>
<reference evidence="9" key="1">
    <citation type="submission" date="2024-04" db="EMBL/GenBank/DDBJ databases">
        <authorList>
            <consortium name="Molecular Ecology Group"/>
        </authorList>
    </citation>
    <scope>NUCLEOTIDE SEQUENCE</scope>
</reference>
<dbReference type="GO" id="GO:0016787">
    <property type="term" value="F:hydrolase activity"/>
    <property type="evidence" value="ECO:0007669"/>
    <property type="project" value="UniProtKB-KW"/>
</dbReference>
<evidence type="ECO:0000313" key="9">
    <source>
        <dbReference type="EMBL" id="CAL1671631.1"/>
    </source>
</evidence>
<comment type="caution">
    <text evidence="9">The sequence shown here is derived from an EMBL/GenBank/DDBJ whole genome shotgun (WGS) entry which is preliminary data.</text>
</comment>
<feature type="domain" description="DDE Tnp4" evidence="8">
    <location>
        <begin position="2"/>
        <end position="134"/>
    </location>
</feature>
<protein>
    <recommendedName>
        <fullName evidence="8">DDE Tnp4 domain-containing protein</fullName>
    </recommendedName>
</protein>
<evidence type="ECO:0000256" key="2">
    <source>
        <dbReference type="ARBA" id="ARBA00004123"/>
    </source>
</evidence>
<dbReference type="Proteomes" id="UP001497644">
    <property type="component" value="Unassembled WGS sequence"/>
</dbReference>
<keyword evidence="6" id="KW-0378">Hydrolase</keyword>
<keyword evidence="5" id="KW-0479">Metal-binding</keyword>
<evidence type="ECO:0000256" key="4">
    <source>
        <dbReference type="ARBA" id="ARBA00022722"/>
    </source>
</evidence>
<dbReference type="GO" id="GO:0005634">
    <property type="term" value="C:nucleus"/>
    <property type="evidence" value="ECO:0007669"/>
    <property type="project" value="UniProtKB-SubCell"/>
</dbReference>
<evidence type="ECO:0000256" key="3">
    <source>
        <dbReference type="ARBA" id="ARBA00006958"/>
    </source>
</evidence>
<dbReference type="AlphaFoldDB" id="A0AAV2MWN1"/>
<organism evidence="9 10">
    <name type="scientific">Lasius platythorax</name>
    <dbReference type="NCBI Taxonomy" id="488582"/>
    <lineage>
        <taxon>Eukaryota</taxon>
        <taxon>Metazoa</taxon>
        <taxon>Ecdysozoa</taxon>
        <taxon>Arthropoda</taxon>
        <taxon>Hexapoda</taxon>
        <taxon>Insecta</taxon>
        <taxon>Pterygota</taxon>
        <taxon>Neoptera</taxon>
        <taxon>Endopterygota</taxon>
        <taxon>Hymenoptera</taxon>
        <taxon>Apocrita</taxon>
        <taxon>Aculeata</taxon>
        <taxon>Formicoidea</taxon>
        <taxon>Formicidae</taxon>
        <taxon>Formicinae</taxon>
        <taxon>Lasius</taxon>
        <taxon>Lasius</taxon>
    </lineage>
</organism>
<gene>
    <name evidence="9" type="ORF">LPLAT_LOCUS3471</name>
</gene>
<dbReference type="InterPro" id="IPR027806">
    <property type="entry name" value="HARBI1_dom"/>
</dbReference>
<evidence type="ECO:0000259" key="8">
    <source>
        <dbReference type="Pfam" id="PF13359"/>
    </source>
</evidence>
<dbReference type="PANTHER" id="PTHR22930">
    <property type="match status" value="1"/>
</dbReference>
<evidence type="ECO:0000256" key="7">
    <source>
        <dbReference type="ARBA" id="ARBA00023242"/>
    </source>
</evidence>
<comment type="subcellular location">
    <subcellularLocation>
        <location evidence="2">Nucleus</location>
    </subcellularLocation>
</comment>
<dbReference type="PANTHER" id="PTHR22930:SF85">
    <property type="entry name" value="GH03217P-RELATED"/>
    <property type="match status" value="1"/>
</dbReference>
<dbReference type="GO" id="GO:0046872">
    <property type="term" value="F:metal ion binding"/>
    <property type="evidence" value="ECO:0007669"/>
    <property type="project" value="UniProtKB-KW"/>
</dbReference>
<name>A0AAV2MWN1_9HYME</name>
<dbReference type="Pfam" id="PF13359">
    <property type="entry name" value="DDE_Tnp_4"/>
    <property type="match status" value="1"/>
</dbReference>
<keyword evidence="4" id="KW-0540">Nuclease</keyword>